<feature type="region of interest" description="Disordered" evidence="1">
    <location>
        <begin position="159"/>
        <end position="202"/>
    </location>
</feature>
<accession>A0A210QLS3</accession>
<gene>
    <name evidence="2" type="ORF">KP79_PYT03985</name>
</gene>
<dbReference type="AlphaFoldDB" id="A0A210QLS3"/>
<dbReference type="Proteomes" id="UP000242188">
    <property type="component" value="Unassembled WGS sequence"/>
</dbReference>
<sequence>MAAAVVRKTDVGVKEFGRDVDVAEVPQAKLMYYLDSICYALNLDKSESGVRKLREYRKYRELTNDDIDELLILCTLFSPDVLLGKCIFMDEDMCGNNMNKFYELNAVSNKMLITEEIVIAGQTRQVLKILCFRKIWLECFYIEPLAQFKERLGRIAGRISGRQGGGGGEQRRARPQTSTRPTPVSGGSASANANKKDSCAIM</sequence>
<evidence type="ECO:0000256" key="1">
    <source>
        <dbReference type="SAM" id="MobiDB-lite"/>
    </source>
</evidence>
<dbReference type="EMBL" id="NEDP02002992">
    <property type="protein sequence ID" value="OWF49693.1"/>
    <property type="molecule type" value="Genomic_DNA"/>
</dbReference>
<dbReference type="OrthoDB" id="661148at2759"/>
<comment type="caution">
    <text evidence="2">The sequence shown here is derived from an EMBL/GenBank/DDBJ whole genome shotgun (WGS) entry which is preliminary data.</text>
</comment>
<keyword evidence="3" id="KW-1185">Reference proteome</keyword>
<organism evidence="2 3">
    <name type="scientific">Mizuhopecten yessoensis</name>
    <name type="common">Japanese scallop</name>
    <name type="synonym">Patinopecten yessoensis</name>
    <dbReference type="NCBI Taxonomy" id="6573"/>
    <lineage>
        <taxon>Eukaryota</taxon>
        <taxon>Metazoa</taxon>
        <taxon>Spiralia</taxon>
        <taxon>Lophotrochozoa</taxon>
        <taxon>Mollusca</taxon>
        <taxon>Bivalvia</taxon>
        <taxon>Autobranchia</taxon>
        <taxon>Pteriomorphia</taxon>
        <taxon>Pectinida</taxon>
        <taxon>Pectinoidea</taxon>
        <taxon>Pectinidae</taxon>
        <taxon>Mizuhopecten</taxon>
    </lineage>
</organism>
<evidence type="ECO:0000313" key="3">
    <source>
        <dbReference type="Proteomes" id="UP000242188"/>
    </source>
</evidence>
<evidence type="ECO:0000313" key="2">
    <source>
        <dbReference type="EMBL" id="OWF49693.1"/>
    </source>
</evidence>
<name>A0A210QLS3_MIZYE</name>
<feature type="compositionally biased region" description="Polar residues" evidence="1">
    <location>
        <begin position="175"/>
        <end position="193"/>
    </location>
</feature>
<reference evidence="2 3" key="1">
    <citation type="journal article" date="2017" name="Nat. Ecol. Evol.">
        <title>Scallop genome provides insights into evolution of bilaterian karyotype and development.</title>
        <authorList>
            <person name="Wang S."/>
            <person name="Zhang J."/>
            <person name="Jiao W."/>
            <person name="Li J."/>
            <person name="Xun X."/>
            <person name="Sun Y."/>
            <person name="Guo X."/>
            <person name="Huan P."/>
            <person name="Dong B."/>
            <person name="Zhang L."/>
            <person name="Hu X."/>
            <person name="Sun X."/>
            <person name="Wang J."/>
            <person name="Zhao C."/>
            <person name="Wang Y."/>
            <person name="Wang D."/>
            <person name="Huang X."/>
            <person name="Wang R."/>
            <person name="Lv J."/>
            <person name="Li Y."/>
            <person name="Zhang Z."/>
            <person name="Liu B."/>
            <person name="Lu W."/>
            <person name="Hui Y."/>
            <person name="Liang J."/>
            <person name="Zhou Z."/>
            <person name="Hou R."/>
            <person name="Li X."/>
            <person name="Liu Y."/>
            <person name="Li H."/>
            <person name="Ning X."/>
            <person name="Lin Y."/>
            <person name="Zhao L."/>
            <person name="Xing Q."/>
            <person name="Dou J."/>
            <person name="Li Y."/>
            <person name="Mao J."/>
            <person name="Guo H."/>
            <person name="Dou H."/>
            <person name="Li T."/>
            <person name="Mu C."/>
            <person name="Jiang W."/>
            <person name="Fu Q."/>
            <person name="Fu X."/>
            <person name="Miao Y."/>
            <person name="Liu J."/>
            <person name="Yu Q."/>
            <person name="Li R."/>
            <person name="Liao H."/>
            <person name="Li X."/>
            <person name="Kong Y."/>
            <person name="Jiang Z."/>
            <person name="Chourrout D."/>
            <person name="Li R."/>
            <person name="Bao Z."/>
        </authorList>
    </citation>
    <scope>NUCLEOTIDE SEQUENCE [LARGE SCALE GENOMIC DNA]</scope>
    <source>
        <strain evidence="2 3">PY_sf001</strain>
    </source>
</reference>
<protein>
    <submittedName>
        <fullName evidence="2">Uncharacterized protein</fullName>
    </submittedName>
</protein>
<proteinExistence type="predicted"/>